<keyword evidence="3" id="KW-1185">Reference proteome</keyword>
<comment type="caution">
    <text evidence="2">The sequence shown here is derived from an EMBL/GenBank/DDBJ whole genome shotgun (WGS) entry which is preliminary data.</text>
</comment>
<dbReference type="OrthoDB" id="2978847at2759"/>
<gene>
    <name evidence="2" type="ORF">PC9H_002604</name>
</gene>
<protein>
    <submittedName>
        <fullName evidence="2">Uncharacterized protein</fullName>
    </submittedName>
</protein>
<feature type="region of interest" description="Disordered" evidence="1">
    <location>
        <begin position="1"/>
        <end position="30"/>
    </location>
</feature>
<dbReference type="Proteomes" id="UP000623687">
    <property type="component" value="Unassembled WGS sequence"/>
</dbReference>
<dbReference type="AlphaFoldDB" id="A0A8H7DMC9"/>
<proteinExistence type="predicted"/>
<evidence type="ECO:0000256" key="1">
    <source>
        <dbReference type="SAM" id="MobiDB-lite"/>
    </source>
</evidence>
<evidence type="ECO:0000313" key="3">
    <source>
        <dbReference type="Proteomes" id="UP000623687"/>
    </source>
</evidence>
<sequence length="477" mass="52875">MKRPKTARENAPIPRDPQPPHDEPPKRKIPEAVRMRMQVDTAADLDTNGQRTTKKLPRQRARYRPYTPPNFECLGPSGTSSIAATQHIGLQEATTTQGGLTTTRIEAQLIGHTSTPLPPHMTKANPHWGQIPEETQMNATTIPFTTTALPKIAHKTSVGLGNMREGLRRRLNDKKAISALLIPFGAGNRFVRDNPKYAEQAAAFLNSLKGAEANQITVVAPSPQFTPPPRARFAMPFAYVATNIPKEVKDLLIEQQTFAFQVDGRKHAFTAIEVPGETPTSWVIANFTGECVTNNPDKMARALEAIINTLFDDTDIAREANKALAEEGIGGSVLERKAIALSTMSLTHIPRKNELGEDSPAWQLAGQPIHNNHKGHRTWLKAIRRLTFELDDMQSISSTADVIGCVWCKAETHSSEYCPFPKIKDWKGPMPNAEEYVRPEPPYKPDAGARKAKDTKKGRKNKENGTKDRARLHKPVE</sequence>
<name>A0A8H7DMC9_PLEOS</name>
<feature type="compositionally biased region" description="Basic and acidic residues" evidence="1">
    <location>
        <begin position="461"/>
        <end position="477"/>
    </location>
</feature>
<organism evidence="2 3">
    <name type="scientific">Pleurotus ostreatus</name>
    <name type="common">Oyster mushroom</name>
    <name type="synonym">White-rot fungus</name>
    <dbReference type="NCBI Taxonomy" id="5322"/>
    <lineage>
        <taxon>Eukaryota</taxon>
        <taxon>Fungi</taxon>
        <taxon>Dikarya</taxon>
        <taxon>Basidiomycota</taxon>
        <taxon>Agaricomycotina</taxon>
        <taxon>Agaricomycetes</taxon>
        <taxon>Agaricomycetidae</taxon>
        <taxon>Agaricales</taxon>
        <taxon>Pleurotineae</taxon>
        <taxon>Pleurotaceae</taxon>
        <taxon>Pleurotus</taxon>
    </lineage>
</organism>
<accession>A0A8H7DMC9</accession>
<reference evidence="2" key="1">
    <citation type="submission" date="2019-07" db="EMBL/GenBank/DDBJ databases">
        <authorList>
            <person name="Palmer J.M."/>
        </authorList>
    </citation>
    <scope>NUCLEOTIDE SEQUENCE</scope>
    <source>
        <strain evidence="2">PC9</strain>
    </source>
</reference>
<dbReference type="EMBL" id="JACETU010000011">
    <property type="protein sequence ID" value="KAF7416339.1"/>
    <property type="molecule type" value="Genomic_DNA"/>
</dbReference>
<feature type="compositionally biased region" description="Basic and acidic residues" evidence="1">
    <location>
        <begin position="18"/>
        <end position="30"/>
    </location>
</feature>
<dbReference type="GeneID" id="59372445"/>
<feature type="compositionally biased region" description="Basic and acidic residues" evidence="1">
    <location>
        <begin position="435"/>
        <end position="452"/>
    </location>
</feature>
<feature type="region of interest" description="Disordered" evidence="1">
    <location>
        <begin position="428"/>
        <end position="477"/>
    </location>
</feature>
<dbReference type="VEuPathDB" id="FungiDB:PC9H_002604"/>
<dbReference type="RefSeq" id="XP_036625886.1">
    <property type="nucleotide sequence ID" value="XM_036772240.1"/>
</dbReference>
<evidence type="ECO:0000313" key="2">
    <source>
        <dbReference type="EMBL" id="KAF7416339.1"/>
    </source>
</evidence>